<feature type="region of interest" description="Disordered" evidence="1">
    <location>
        <begin position="158"/>
        <end position="198"/>
    </location>
</feature>
<sequence>MEKLDVIEGMSVAQKQRYGKRFVECIVKFVEETGISVNVNSNDILPSHITTVMERDLTEAIRRVYRQHIVSKNDAKSIAAMRGISESTVYSYLTTAIEKGLPVYLNKLNISRKLVEIAHKAAKEALGSNAIGDQIDYNQLKMIRGILIYEYGVESGEEKDDEIPSTSTSCTPLVSMQPKTPKAPSTSYKQPALKKFKL</sequence>
<evidence type="ECO:0000256" key="1">
    <source>
        <dbReference type="SAM" id="MobiDB-lite"/>
    </source>
</evidence>
<protein>
    <submittedName>
        <fullName evidence="3">HTH_40 domain-containing protein</fullName>
    </submittedName>
</protein>
<dbReference type="Pfam" id="PF14493">
    <property type="entry name" value="HTH_40"/>
    <property type="match status" value="1"/>
</dbReference>
<feature type="domain" description="Helicase Helix-turn-helix" evidence="2">
    <location>
        <begin position="73"/>
        <end position="144"/>
    </location>
</feature>
<evidence type="ECO:0000259" key="2">
    <source>
        <dbReference type="Pfam" id="PF14493"/>
    </source>
</evidence>
<dbReference type="InterPro" id="IPR029491">
    <property type="entry name" value="Helicase_HTH"/>
</dbReference>
<feature type="compositionally biased region" description="Polar residues" evidence="1">
    <location>
        <begin position="164"/>
        <end position="189"/>
    </location>
</feature>
<reference evidence="3" key="2">
    <citation type="submission" date="2022-06" db="UniProtKB">
        <authorList>
            <consortium name="EnsemblMetazoa"/>
        </authorList>
    </citation>
    <scope>IDENTIFICATION</scope>
    <source>
        <strain evidence="3">DF5081</strain>
    </source>
</reference>
<reference evidence="4" key="1">
    <citation type="submission" date="2010-08" db="EMBL/GenBank/DDBJ databases">
        <authorList>
            <consortium name="Caenorhabditis japonica Sequencing Consortium"/>
            <person name="Wilson R.K."/>
        </authorList>
    </citation>
    <scope>NUCLEOTIDE SEQUENCE [LARGE SCALE GENOMIC DNA]</scope>
    <source>
        <strain evidence="4">DF5081</strain>
    </source>
</reference>
<dbReference type="EnsemblMetazoa" id="CJA14998.1">
    <property type="protein sequence ID" value="CJA14998.1"/>
    <property type="gene ID" value="WBGene00134202"/>
</dbReference>
<evidence type="ECO:0000313" key="4">
    <source>
        <dbReference type="Proteomes" id="UP000005237"/>
    </source>
</evidence>
<name>A0A8R1I5I7_CAEJA</name>
<proteinExistence type="predicted"/>
<accession>A0A8R1I5I7</accession>
<dbReference type="AlphaFoldDB" id="A0A8R1I5I7"/>
<evidence type="ECO:0000313" key="3">
    <source>
        <dbReference type="EnsemblMetazoa" id="CJA14998.1"/>
    </source>
</evidence>
<dbReference type="SUPFAM" id="SSF88659">
    <property type="entry name" value="Sigma3 and sigma4 domains of RNA polymerase sigma factors"/>
    <property type="match status" value="1"/>
</dbReference>
<dbReference type="Proteomes" id="UP000005237">
    <property type="component" value="Unassembled WGS sequence"/>
</dbReference>
<organism evidence="3 4">
    <name type="scientific">Caenorhabditis japonica</name>
    <dbReference type="NCBI Taxonomy" id="281687"/>
    <lineage>
        <taxon>Eukaryota</taxon>
        <taxon>Metazoa</taxon>
        <taxon>Ecdysozoa</taxon>
        <taxon>Nematoda</taxon>
        <taxon>Chromadorea</taxon>
        <taxon>Rhabditida</taxon>
        <taxon>Rhabditina</taxon>
        <taxon>Rhabditomorpha</taxon>
        <taxon>Rhabditoidea</taxon>
        <taxon>Rhabditidae</taxon>
        <taxon>Peloderinae</taxon>
        <taxon>Caenorhabditis</taxon>
    </lineage>
</organism>
<keyword evidence="4" id="KW-1185">Reference proteome</keyword>
<dbReference type="InterPro" id="IPR013324">
    <property type="entry name" value="RNA_pol_sigma_r3/r4-like"/>
</dbReference>